<keyword evidence="1" id="KW-0175">Coiled coil</keyword>
<dbReference type="InParanoid" id="E9HR09"/>
<dbReference type="AlphaFoldDB" id="E9HR09"/>
<evidence type="ECO:0000313" key="3">
    <source>
        <dbReference type="EMBL" id="EFX65818.1"/>
    </source>
</evidence>
<accession>E9HR09</accession>
<proteinExistence type="predicted"/>
<evidence type="ECO:0008006" key="5">
    <source>
        <dbReference type="Google" id="ProtNLM"/>
    </source>
</evidence>
<dbReference type="Proteomes" id="UP000000305">
    <property type="component" value="Unassembled WGS sequence"/>
</dbReference>
<evidence type="ECO:0000256" key="1">
    <source>
        <dbReference type="SAM" id="Coils"/>
    </source>
</evidence>
<feature type="region of interest" description="Disordered" evidence="2">
    <location>
        <begin position="221"/>
        <end position="240"/>
    </location>
</feature>
<protein>
    <recommendedName>
        <fullName evidence="5">BEN domain-containing protein</fullName>
    </recommendedName>
</protein>
<dbReference type="OrthoDB" id="6365022at2759"/>
<dbReference type="Gene3D" id="1.10.10.2590">
    <property type="entry name" value="BEN domain"/>
    <property type="match status" value="1"/>
</dbReference>
<dbReference type="HOGENOM" id="CLU_058692_0_0_1"/>
<evidence type="ECO:0000313" key="4">
    <source>
        <dbReference type="Proteomes" id="UP000000305"/>
    </source>
</evidence>
<name>E9HR09_DAPPU</name>
<dbReference type="KEGG" id="dpx:DAPPUDRAFT_116941"/>
<sequence length="395" mass="44769">MFVLFDFTIGEPGIGTISSVKSPILTDDEKEDVITTVQEIWVRERTKLVVRWPKDFNSAICERVYEKNNFVDCDHRPGVAVAISINQENLLQLRQQLILDKSSAQKNTNELRVTNQKARRSLVYTEGDTTQGASFSVAKKSKPNPAEEQFVEEIDELKSTNRQLEDTITRLKRDLKKKEDENDELTDTLEVLRSWYEEPRELAQQMKDILLHLTDAVSNLNRRPEALPPTPAASPSQSAAKRMVPFDGDIMIEYNALRDAICYGREGQSKDSLNAMVGTLIDYFILPQEQAEYSLSGRACRSIPNSKPKKQFPVSTIDAMTNFILPRWKTWHNNDLSKEQIKAAITAKLVNSHSKTKKKNLKGQQQNVEDDIFGGEANNNGLLDNNQQIEQNGTA</sequence>
<dbReference type="PhylomeDB" id="E9HR09"/>
<keyword evidence="4" id="KW-1185">Reference proteome</keyword>
<dbReference type="EMBL" id="GL732729">
    <property type="protein sequence ID" value="EFX65818.1"/>
    <property type="molecule type" value="Genomic_DNA"/>
</dbReference>
<feature type="coiled-coil region" evidence="1">
    <location>
        <begin position="147"/>
        <end position="188"/>
    </location>
</feature>
<reference evidence="3 4" key="1">
    <citation type="journal article" date="2011" name="Science">
        <title>The ecoresponsive genome of Daphnia pulex.</title>
        <authorList>
            <person name="Colbourne J.K."/>
            <person name="Pfrender M.E."/>
            <person name="Gilbert D."/>
            <person name="Thomas W.K."/>
            <person name="Tucker A."/>
            <person name="Oakley T.H."/>
            <person name="Tokishita S."/>
            <person name="Aerts A."/>
            <person name="Arnold G.J."/>
            <person name="Basu M.K."/>
            <person name="Bauer D.J."/>
            <person name="Caceres C.E."/>
            <person name="Carmel L."/>
            <person name="Casola C."/>
            <person name="Choi J.H."/>
            <person name="Detter J.C."/>
            <person name="Dong Q."/>
            <person name="Dusheyko S."/>
            <person name="Eads B.D."/>
            <person name="Frohlich T."/>
            <person name="Geiler-Samerotte K.A."/>
            <person name="Gerlach D."/>
            <person name="Hatcher P."/>
            <person name="Jogdeo S."/>
            <person name="Krijgsveld J."/>
            <person name="Kriventseva E.V."/>
            <person name="Kultz D."/>
            <person name="Laforsch C."/>
            <person name="Lindquist E."/>
            <person name="Lopez J."/>
            <person name="Manak J.R."/>
            <person name="Muller J."/>
            <person name="Pangilinan J."/>
            <person name="Patwardhan R.P."/>
            <person name="Pitluck S."/>
            <person name="Pritham E.J."/>
            <person name="Rechtsteiner A."/>
            <person name="Rho M."/>
            <person name="Rogozin I.B."/>
            <person name="Sakarya O."/>
            <person name="Salamov A."/>
            <person name="Schaack S."/>
            <person name="Shapiro H."/>
            <person name="Shiga Y."/>
            <person name="Skalitzky C."/>
            <person name="Smith Z."/>
            <person name="Souvorov A."/>
            <person name="Sung W."/>
            <person name="Tang Z."/>
            <person name="Tsuchiya D."/>
            <person name="Tu H."/>
            <person name="Vos H."/>
            <person name="Wang M."/>
            <person name="Wolf Y.I."/>
            <person name="Yamagata H."/>
            <person name="Yamada T."/>
            <person name="Ye Y."/>
            <person name="Shaw J.R."/>
            <person name="Andrews J."/>
            <person name="Crease T.J."/>
            <person name="Tang H."/>
            <person name="Lucas S.M."/>
            <person name="Robertson H.M."/>
            <person name="Bork P."/>
            <person name="Koonin E.V."/>
            <person name="Zdobnov E.M."/>
            <person name="Grigoriev I.V."/>
            <person name="Lynch M."/>
            <person name="Boore J.L."/>
        </authorList>
    </citation>
    <scope>NUCLEOTIDE SEQUENCE [LARGE SCALE GENOMIC DNA]</scope>
</reference>
<evidence type="ECO:0000256" key="2">
    <source>
        <dbReference type="SAM" id="MobiDB-lite"/>
    </source>
</evidence>
<organism evidence="3 4">
    <name type="scientific">Daphnia pulex</name>
    <name type="common">Water flea</name>
    <dbReference type="NCBI Taxonomy" id="6669"/>
    <lineage>
        <taxon>Eukaryota</taxon>
        <taxon>Metazoa</taxon>
        <taxon>Ecdysozoa</taxon>
        <taxon>Arthropoda</taxon>
        <taxon>Crustacea</taxon>
        <taxon>Branchiopoda</taxon>
        <taxon>Diplostraca</taxon>
        <taxon>Cladocera</taxon>
        <taxon>Anomopoda</taxon>
        <taxon>Daphniidae</taxon>
        <taxon>Daphnia</taxon>
    </lineage>
</organism>
<gene>
    <name evidence="3" type="ORF">DAPPUDRAFT_116941</name>
</gene>